<evidence type="ECO:0000313" key="2">
    <source>
        <dbReference type="Proteomes" id="UP000678895"/>
    </source>
</evidence>
<protein>
    <submittedName>
        <fullName evidence="1">Uncharacterized protein</fullName>
    </submittedName>
</protein>
<proteinExistence type="predicted"/>
<name>A0A919Y3E6_9BACL</name>
<gene>
    <name evidence="1" type="ORF">J41TS4_35020</name>
</gene>
<reference evidence="1" key="1">
    <citation type="submission" date="2021-03" db="EMBL/GenBank/DDBJ databases">
        <title>Antimicrobial resistance genes in bacteria isolated from Japanese honey, and their potential for conferring macrolide and lincosamide resistance in the American foulbrood pathogen Paenibacillus larvae.</title>
        <authorList>
            <person name="Okamoto M."/>
            <person name="Kumagai M."/>
            <person name="Kanamori H."/>
            <person name="Takamatsu D."/>
        </authorList>
    </citation>
    <scope>NUCLEOTIDE SEQUENCE</scope>
    <source>
        <strain evidence="1">J41TS4</strain>
    </source>
</reference>
<evidence type="ECO:0000313" key="1">
    <source>
        <dbReference type="EMBL" id="GIO43744.1"/>
    </source>
</evidence>
<accession>A0A919Y3E6</accession>
<dbReference type="EMBL" id="BORS01000012">
    <property type="protein sequence ID" value="GIO43744.1"/>
    <property type="molecule type" value="Genomic_DNA"/>
</dbReference>
<comment type="caution">
    <text evidence="1">The sequence shown here is derived from an EMBL/GenBank/DDBJ whole genome shotgun (WGS) entry which is preliminary data.</text>
</comment>
<organism evidence="1 2">
    <name type="scientific">Paenibacillus apis</name>
    <dbReference type="NCBI Taxonomy" id="1792174"/>
    <lineage>
        <taxon>Bacteria</taxon>
        <taxon>Bacillati</taxon>
        <taxon>Bacillota</taxon>
        <taxon>Bacilli</taxon>
        <taxon>Bacillales</taxon>
        <taxon>Paenibacillaceae</taxon>
        <taxon>Paenibacillus</taxon>
    </lineage>
</organism>
<keyword evidence="2" id="KW-1185">Reference proteome</keyword>
<dbReference type="AlphaFoldDB" id="A0A919Y3E6"/>
<dbReference type="Proteomes" id="UP000678895">
    <property type="component" value="Unassembled WGS sequence"/>
</dbReference>
<sequence length="62" mass="7441">MVHPYTLLNMFIQFEFIIAQFQIKTIINYCISYIIYCLSIKTASDYSRDWTKWAAHEKKKAT</sequence>